<dbReference type="PROSITE" id="PS50016">
    <property type="entry name" value="ZF_PHD_2"/>
    <property type="match status" value="1"/>
</dbReference>
<evidence type="ECO:0000259" key="9">
    <source>
        <dbReference type="PROSITE" id="PS51186"/>
    </source>
</evidence>
<dbReference type="PANTHER" id="PTHR46309">
    <property type="entry name" value="PHD FINGER PROTEIN 12"/>
    <property type="match status" value="1"/>
</dbReference>
<dbReference type="Pfam" id="PF23209">
    <property type="entry name" value="IDM1_C"/>
    <property type="match status" value="1"/>
</dbReference>
<feature type="compositionally biased region" description="Basic and acidic residues" evidence="7">
    <location>
        <begin position="182"/>
        <end position="202"/>
    </location>
</feature>
<evidence type="ECO:0000256" key="6">
    <source>
        <dbReference type="PROSITE-ProRule" id="PRU00146"/>
    </source>
</evidence>
<feature type="domain" description="N-acetyltransferase" evidence="9">
    <location>
        <begin position="706"/>
        <end position="875"/>
    </location>
</feature>
<feature type="region of interest" description="Disordered" evidence="7">
    <location>
        <begin position="382"/>
        <end position="428"/>
    </location>
</feature>
<dbReference type="RefSeq" id="XP_018483208.2">
    <property type="nucleotide sequence ID" value="XM_018627706.2"/>
</dbReference>
<reference evidence="10" key="1">
    <citation type="journal article" date="2019" name="Database">
        <title>The radish genome database (RadishGD): an integrated information resource for radish genomics.</title>
        <authorList>
            <person name="Yu H.J."/>
            <person name="Baek S."/>
            <person name="Lee Y.J."/>
            <person name="Cho A."/>
            <person name="Mun J.H."/>
        </authorList>
    </citation>
    <scope>NUCLEOTIDE SEQUENCE [LARGE SCALE GENOMIC DNA]</scope>
    <source>
        <strain evidence="10">cv. WK10039</strain>
    </source>
</reference>
<dbReference type="InterPro" id="IPR032308">
    <property type="entry name" value="TDBD"/>
</dbReference>
<evidence type="ECO:0000256" key="1">
    <source>
        <dbReference type="ARBA" id="ARBA00004123"/>
    </source>
</evidence>
<dbReference type="PRINTS" id="PR00929">
    <property type="entry name" value="ATHOOK"/>
</dbReference>
<dbReference type="GO" id="GO:0005634">
    <property type="term" value="C:nucleus"/>
    <property type="evidence" value="ECO:0007669"/>
    <property type="project" value="UniProtKB-SubCell"/>
</dbReference>
<evidence type="ECO:0000313" key="11">
    <source>
        <dbReference type="RefSeq" id="XP_018483208.2"/>
    </source>
</evidence>
<dbReference type="PROSITE" id="PS51186">
    <property type="entry name" value="GNAT"/>
    <property type="match status" value="1"/>
</dbReference>
<reference evidence="11" key="2">
    <citation type="submission" date="2025-08" db="UniProtKB">
        <authorList>
            <consortium name="RefSeq"/>
        </authorList>
    </citation>
    <scope>IDENTIFICATION</scope>
    <source>
        <tissue evidence="11">Leaf</tissue>
    </source>
</reference>
<feature type="domain" description="PHD-type" evidence="8">
    <location>
        <begin position="577"/>
        <end position="622"/>
    </location>
</feature>
<sequence>MSERNGSKEEGFQLNGCCTTLNGSSSEPGLEAERETEMKNNKTLKAEVNITRKVLRSGSVSTDSDKHDVAVEEKEDLSEVVNIDEVKEGKAAESGSVAVEEEIKGDLSEVDKTSDGFSVKEEAKQRELVESPVPKEPHGKEAQVKRKRGRPRKLQISSSQSVGIEEKKEASPGADSTSQVEVETKKDRSNDENGHADAEELKVKRKRGRPRKFPITGQSDTNCEIATTTTTPDMGDESKRPKRNCGGRAKGPESGGGKCKRGRPKTKKKPRERDDESDCKATKRLKPCCENRPLSDDGRRSKLESKKKLSDRILELLVAAGWRVEYRPRNGKTYNAAVYVNPEGKTHWSVTKAYEVYKMNLDQVDSALGLLPEEDLDLLRRKAQKKRSDTGKPRSKNWKDTDTNEDMVSRKGKAQKKRKGSHNSERSLVSVRKIKREEKHKRKRCALSARSSLSDADSNENGYILFEGKRTILGWMIDSAIVPLNGRVQCMNCENTEVLSEGMITKEGIRCNCCDEVFSVLDFEVHSGGKHNQPFKSLYLEGGNSLLQCFLESWNKQSEAVLKGFHTVDFGSGDQNDDTCAICGDGGDLTCCDGCPSTFHQSCLGIKKFPSGSWFCCYCSCKFCEKVEAGITTLSPLLRCQLCEEKYHQACIKQDGTVPVETSSTHPFCGKYCQELFEGLELLIGVKQSLPEGFSWTLLRRFEIPREFVSDSEKIAYNAKLAVAFSVMDECFSPLVDHRSGVNLLENIVYNFGSNFHRLNYSNFLTAVLERGDEIIAVASIRIHGNQLAEMPFIGTRYMYRRQGMCRRLMNGIESALGSLKVDKLVIPAVPELMDTWTKGFGFTPVGESARKNIKNLNLVVFPGVDMLEKSLAKDNGELLLAAEMSLPVHTEESKPEDCASADVESHCYQVDSGLKSMDNDTESNLKLLSGSLEEKEEIGIGKIAADKEVDFLPVVVVDNQRESNSGVNDDSHEDQTDTKRQQNGDLKSSGVEAKGTEEPDEDSDCYILENSQPLGNGGTEKKIGNKVASRLRVSPRLIQGSWGTSRVNKRYTGTSALLIGSSHGRQTVRRR</sequence>
<feature type="region of interest" description="Disordered" evidence="7">
    <location>
        <begin position="89"/>
        <end position="280"/>
    </location>
</feature>
<feature type="compositionally biased region" description="Basic and acidic residues" evidence="7">
    <location>
        <begin position="1"/>
        <end position="11"/>
    </location>
</feature>
<keyword evidence="4" id="KW-0862">Zinc</keyword>
<name>A0A6J0NHA6_RAPSA</name>
<evidence type="ECO:0000256" key="3">
    <source>
        <dbReference type="ARBA" id="ARBA00022771"/>
    </source>
</evidence>
<dbReference type="InterPro" id="IPR054292">
    <property type="entry name" value="DUF7028"/>
</dbReference>
<evidence type="ECO:0000259" key="8">
    <source>
        <dbReference type="PROSITE" id="PS50016"/>
    </source>
</evidence>
<dbReference type="InterPro" id="IPR042163">
    <property type="entry name" value="PHF12"/>
</dbReference>
<feature type="compositionally biased region" description="Basic and acidic residues" evidence="7">
    <location>
        <begin position="101"/>
        <end position="144"/>
    </location>
</feature>
<evidence type="ECO:0000313" key="10">
    <source>
        <dbReference type="Proteomes" id="UP000504610"/>
    </source>
</evidence>
<dbReference type="OrthoDB" id="429143at2759"/>
<feature type="region of interest" description="Disordered" evidence="7">
    <location>
        <begin position="961"/>
        <end position="1024"/>
    </location>
</feature>
<dbReference type="GO" id="GO:0016747">
    <property type="term" value="F:acyltransferase activity, transferring groups other than amino-acyl groups"/>
    <property type="evidence" value="ECO:0007669"/>
    <property type="project" value="InterPro"/>
</dbReference>
<keyword evidence="10" id="KW-1185">Reference proteome</keyword>
<feature type="compositionally biased region" description="Basic and acidic residues" evidence="7">
    <location>
        <begin position="970"/>
        <end position="983"/>
    </location>
</feature>
<evidence type="ECO:0000256" key="7">
    <source>
        <dbReference type="SAM" id="MobiDB-lite"/>
    </source>
</evidence>
<feature type="compositionally biased region" description="Basic and acidic residues" evidence="7">
    <location>
        <begin position="271"/>
        <end position="280"/>
    </location>
</feature>
<feature type="compositionally biased region" description="Polar residues" evidence="7">
    <location>
        <begin position="16"/>
        <end position="27"/>
    </location>
</feature>
<dbReference type="InterPro" id="IPR016181">
    <property type="entry name" value="Acyl_CoA_acyltransferase"/>
</dbReference>
<dbReference type="InterPro" id="IPR056511">
    <property type="entry name" value="IDM1_C"/>
</dbReference>
<dbReference type="CDD" id="cd15539">
    <property type="entry name" value="PHD1_AIRE"/>
    <property type="match status" value="1"/>
</dbReference>
<dbReference type="Gene3D" id="3.40.630.30">
    <property type="match status" value="1"/>
</dbReference>
<dbReference type="Proteomes" id="UP000504610">
    <property type="component" value="Chromosome 4"/>
</dbReference>
<keyword evidence="5" id="KW-0539">Nucleus</keyword>
<evidence type="ECO:0000256" key="4">
    <source>
        <dbReference type="ARBA" id="ARBA00022833"/>
    </source>
</evidence>
<dbReference type="AlphaFoldDB" id="A0A6J0NHA6"/>
<feature type="compositionally biased region" description="Basic residues" evidence="7">
    <location>
        <begin position="203"/>
        <end position="212"/>
    </location>
</feature>
<dbReference type="Pfam" id="PF22970">
    <property type="entry name" value="DUF7028"/>
    <property type="match status" value="1"/>
</dbReference>
<dbReference type="CDD" id="cd04301">
    <property type="entry name" value="NAT_SF"/>
    <property type="match status" value="1"/>
</dbReference>
<feature type="compositionally biased region" description="Polar residues" evidence="7">
    <location>
        <begin position="216"/>
        <end position="232"/>
    </location>
</feature>
<gene>
    <name evidence="11" type="primary">LOC108854198</name>
</gene>
<feature type="compositionally biased region" description="Basic and acidic residues" evidence="7">
    <location>
        <begin position="386"/>
        <end position="402"/>
    </location>
</feature>
<dbReference type="SMART" id="SM00249">
    <property type="entry name" value="PHD"/>
    <property type="match status" value="2"/>
</dbReference>
<dbReference type="SMART" id="SM00384">
    <property type="entry name" value="AT_hook"/>
    <property type="match status" value="3"/>
</dbReference>
<dbReference type="InterPro" id="IPR001965">
    <property type="entry name" value="Znf_PHD"/>
</dbReference>
<feature type="region of interest" description="Disordered" evidence="7">
    <location>
        <begin position="1"/>
        <end position="37"/>
    </location>
</feature>
<dbReference type="GO" id="GO:0008270">
    <property type="term" value="F:zinc ion binding"/>
    <property type="evidence" value="ECO:0007669"/>
    <property type="project" value="UniProtKB-KW"/>
</dbReference>
<evidence type="ECO:0000256" key="5">
    <source>
        <dbReference type="ARBA" id="ARBA00023242"/>
    </source>
</evidence>
<dbReference type="Gene3D" id="3.30.40.10">
    <property type="entry name" value="Zinc/RING finger domain, C3HC4 (zinc finger)"/>
    <property type="match status" value="1"/>
</dbReference>
<dbReference type="SUPFAM" id="SSF55729">
    <property type="entry name" value="Acyl-CoA N-acyltransferases (Nat)"/>
    <property type="match status" value="1"/>
</dbReference>
<dbReference type="InterPro" id="IPR013083">
    <property type="entry name" value="Znf_RING/FYVE/PHD"/>
</dbReference>
<dbReference type="InterPro" id="IPR019787">
    <property type="entry name" value="Znf_PHD-finger"/>
</dbReference>
<evidence type="ECO:0000256" key="2">
    <source>
        <dbReference type="ARBA" id="ARBA00022723"/>
    </source>
</evidence>
<protein>
    <submittedName>
        <fullName evidence="11">Uncharacterized protein LOC108854198</fullName>
    </submittedName>
</protein>
<dbReference type="InterPro" id="IPR017956">
    <property type="entry name" value="AT_hook_DNA-bd_motif"/>
</dbReference>
<dbReference type="KEGG" id="rsz:108854198"/>
<feature type="compositionally biased region" description="Basic residues" evidence="7">
    <location>
        <begin position="258"/>
        <end position="270"/>
    </location>
</feature>
<dbReference type="GO" id="GO:0003677">
    <property type="term" value="F:DNA binding"/>
    <property type="evidence" value="ECO:0007669"/>
    <property type="project" value="InterPro"/>
</dbReference>
<proteinExistence type="predicted"/>
<comment type="subcellular location">
    <subcellularLocation>
        <location evidence="1">Nucleus</location>
    </subcellularLocation>
</comment>
<dbReference type="PANTHER" id="PTHR46309:SF1">
    <property type="entry name" value="PHD FINGER PROTEIN 12"/>
    <property type="match status" value="1"/>
</dbReference>
<feature type="compositionally biased region" description="Basic residues" evidence="7">
    <location>
        <begin position="410"/>
        <end position="421"/>
    </location>
</feature>
<dbReference type="Pfam" id="PF16135">
    <property type="entry name" value="TDBD"/>
    <property type="match status" value="1"/>
</dbReference>
<keyword evidence="2" id="KW-0479">Metal-binding</keyword>
<dbReference type="SUPFAM" id="SSF57903">
    <property type="entry name" value="FYVE/PHD zinc finger"/>
    <property type="match status" value="1"/>
</dbReference>
<dbReference type="InterPro" id="IPR011011">
    <property type="entry name" value="Znf_FYVE_PHD"/>
</dbReference>
<dbReference type="GO" id="GO:0006357">
    <property type="term" value="P:regulation of transcription by RNA polymerase II"/>
    <property type="evidence" value="ECO:0007669"/>
    <property type="project" value="TreeGrafter"/>
</dbReference>
<accession>A0A6J0NHA6</accession>
<keyword evidence="3 6" id="KW-0863">Zinc-finger</keyword>
<dbReference type="GO" id="GO:0003714">
    <property type="term" value="F:transcription corepressor activity"/>
    <property type="evidence" value="ECO:0007669"/>
    <property type="project" value="InterPro"/>
</dbReference>
<dbReference type="InterPro" id="IPR000182">
    <property type="entry name" value="GNAT_dom"/>
</dbReference>
<dbReference type="GeneID" id="108854198"/>
<organism evidence="10 11">
    <name type="scientific">Raphanus sativus</name>
    <name type="common">Radish</name>
    <name type="synonym">Raphanus raphanistrum var. sativus</name>
    <dbReference type="NCBI Taxonomy" id="3726"/>
    <lineage>
        <taxon>Eukaryota</taxon>
        <taxon>Viridiplantae</taxon>
        <taxon>Streptophyta</taxon>
        <taxon>Embryophyta</taxon>
        <taxon>Tracheophyta</taxon>
        <taxon>Spermatophyta</taxon>
        <taxon>Magnoliopsida</taxon>
        <taxon>eudicotyledons</taxon>
        <taxon>Gunneridae</taxon>
        <taxon>Pentapetalae</taxon>
        <taxon>rosids</taxon>
        <taxon>malvids</taxon>
        <taxon>Brassicales</taxon>
        <taxon>Brassicaceae</taxon>
        <taxon>Brassiceae</taxon>
        <taxon>Raphanus</taxon>
    </lineage>
</organism>